<organism evidence="2 3">
    <name type="scientific">Hahella chejuensis (strain KCTC 2396)</name>
    <dbReference type="NCBI Taxonomy" id="349521"/>
    <lineage>
        <taxon>Bacteria</taxon>
        <taxon>Pseudomonadati</taxon>
        <taxon>Pseudomonadota</taxon>
        <taxon>Gammaproteobacteria</taxon>
        <taxon>Oceanospirillales</taxon>
        <taxon>Hahellaceae</taxon>
        <taxon>Hahella</taxon>
    </lineage>
</organism>
<accession>Q2SQS1</accession>
<dbReference type="KEGG" id="hch:HCH_00082"/>
<dbReference type="eggNOG" id="ENOG5033B2X">
    <property type="taxonomic scope" value="Bacteria"/>
</dbReference>
<feature type="transmembrane region" description="Helical" evidence="1">
    <location>
        <begin position="82"/>
        <end position="99"/>
    </location>
</feature>
<evidence type="ECO:0000256" key="1">
    <source>
        <dbReference type="SAM" id="Phobius"/>
    </source>
</evidence>
<reference evidence="2 3" key="1">
    <citation type="journal article" date="2005" name="Nucleic Acids Res.">
        <title>Genomic blueprint of Hahella chejuensis, a marine microbe producing an algicidal agent.</title>
        <authorList>
            <person name="Jeong H."/>
            <person name="Yim J.H."/>
            <person name="Lee C."/>
            <person name="Choi S.-H."/>
            <person name="Park Y.K."/>
            <person name="Yoon S.H."/>
            <person name="Hur C.-G."/>
            <person name="Kang H.-Y."/>
            <person name="Kim D."/>
            <person name="Lee H.H."/>
            <person name="Park K.H."/>
            <person name="Park S.-H."/>
            <person name="Park H.-S."/>
            <person name="Lee H.K."/>
            <person name="Oh T.K."/>
            <person name="Kim J.F."/>
        </authorList>
    </citation>
    <scope>NUCLEOTIDE SEQUENCE [LARGE SCALE GENOMIC DNA]</scope>
    <source>
        <strain evidence="2 3">KCTC 2396</strain>
    </source>
</reference>
<keyword evidence="1" id="KW-0472">Membrane</keyword>
<evidence type="ECO:0000313" key="3">
    <source>
        <dbReference type="Proteomes" id="UP000000238"/>
    </source>
</evidence>
<protein>
    <submittedName>
        <fullName evidence="2">Uncharacterized protein</fullName>
    </submittedName>
</protein>
<dbReference type="EMBL" id="CP000155">
    <property type="protein sequence ID" value="ABC27003.1"/>
    <property type="molecule type" value="Genomic_DNA"/>
</dbReference>
<keyword evidence="1" id="KW-0812">Transmembrane</keyword>
<proteinExistence type="predicted"/>
<name>Q2SQS1_HAHCH</name>
<dbReference type="RefSeq" id="WP_011394080.1">
    <property type="nucleotide sequence ID" value="NC_007645.1"/>
</dbReference>
<evidence type="ECO:0000313" key="2">
    <source>
        <dbReference type="EMBL" id="ABC27003.1"/>
    </source>
</evidence>
<keyword evidence="3" id="KW-1185">Reference proteome</keyword>
<dbReference type="HOGENOM" id="CLU_1011078_0_0_6"/>
<dbReference type="STRING" id="349521.HCH_00082"/>
<feature type="transmembrane region" description="Helical" evidence="1">
    <location>
        <begin position="58"/>
        <end position="76"/>
    </location>
</feature>
<dbReference type="OrthoDB" id="6197798at2"/>
<gene>
    <name evidence="2" type="ordered locus">HCH_00082</name>
</gene>
<keyword evidence="1" id="KW-1133">Transmembrane helix</keyword>
<sequence>MAKAKQHRAPAPTPELKKYFREAMRTKKLEGEFSIDEWLKRIRFMAARDKSGDSVRKWVGVSIALWVVGFIGSLVAEFPPAAAGFAVAFVFSLIAFFSLKSKDIPNRLRDSVLPLLTILRQDANPETPLKLKVDLLGPELLSKRINFVKAGNKYPKVEESMFSDPWFQGSLSLADGSVLNWEVLDMVRRRNIRKRNPRGKIKMKTKYKIKTRMDVSLSYKNDCYQAQIRPGATAPQVKKEGERRSVLRCRRQAPGGARPGEKMALKELLVSVSAIYKSLKPVG</sequence>
<dbReference type="Proteomes" id="UP000000238">
    <property type="component" value="Chromosome"/>
</dbReference>
<dbReference type="AlphaFoldDB" id="Q2SQS1"/>